<accession>A0A2J6PFJ4</accession>
<dbReference type="EMBL" id="KZ613542">
    <property type="protein sequence ID" value="PMD12784.1"/>
    <property type="molecule type" value="Genomic_DNA"/>
</dbReference>
<evidence type="ECO:0000313" key="1">
    <source>
        <dbReference type="EMBL" id="PMD12784.1"/>
    </source>
</evidence>
<keyword evidence="2" id="KW-1185">Reference proteome</keyword>
<organism evidence="1 2">
    <name type="scientific">Hyaloscypha hepaticicola</name>
    <dbReference type="NCBI Taxonomy" id="2082293"/>
    <lineage>
        <taxon>Eukaryota</taxon>
        <taxon>Fungi</taxon>
        <taxon>Dikarya</taxon>
        <taxon>Ascomycota</taxon>
        <taxon>Pezizomycotina</taxon>
        <taxon>Leotiomycetes</taxon>
        <taxon>Helotiales</taxon>
        <taxon>Hyaloscyphaceae</taxon>
        <taxon>Hyaloscypha</taxon>
    </lineage>
</organism>
<dbReference type="CDD" id="cd00303">
    <property type="entry name" value="retropepsin_like"/>
    <property type="match status" value="1"/>
</dbReference>
<evidence type="ECO:0000313" key="2">
    <source>
        <dbReference type="Proteomes" id="UP000235672"/>
    </source>
</evidence>
<dbReference type="InterPro" id="IPR021109">
    <property type="entry name" value="Peptidase_aspartic_dom_sf"/>
</dbReference>
<dbReference type="AlphaFoldDB" id="A0A2J6PFJ4"/>
<dbReference type="Proteomes" id="UP000235672">
    <property type="component" value="Unassembled WGS sequence"/>
</dbReference>
<proteinExistence type="predicted"/>
<dbReference type="Gene3D" id="2.40.70.10">
    <property type="entry name" value="Acid Proteases"/>
    <property type="match status" value="1"/>
</dbReference>
<dbReference type="OrthoDB" id="6079484at2759"/>
<protein>
    <submittedName>
        <fullName evidence="1">Uncharacterized protein</fullName>
    </submittedName>
</protein>
<reference evidence="1 2" key="1">
    <citation type="submission" date="2016-05" db="EMBL/GenBank/DDBJ databases">
        <title>A degradative enzymes factory behind the ericoid mycorrhizal symbiosis.</title>
        <authorList>
            <consortium name="DOE Joint Genome Institute"/>
            <person name="Martino E."/>
            <person name="Morin E."/>
            <person name="Grelet G."/>
            <person name="Kuo A."/>
            <person name="Kohler A."/>
            <person name="Daghino S."/>
            <person name="Barry K."/>
            <person name="Choi C."/>
            <person name="Cichocki N."/>
            <person name="Clum A."/>
            <person name="Copeland A."/>
            <person name="Hainaut M."/>
            <person name="Haridas S."/>
            <person name="Labutti K."/>
            <person name="Lindquist E."/>
            <person name="Lipzen A."/>
            <person name="Khouja H.-R."/>
            <person name="Murat C."/>
            <person name="Ohm R."/>
            <person name="Olson A."/>
            <person name="Spatafora J."/>
            <person name="Veneault-Fourrey C."/>
            <person name="Henrissat B."/>
            <person name="Grigoriev I."/>
            <person name="Martin F."/>
            <person name="Perotto S."/>
        </authorList>
    </citation>
    <scope>NUCLEOTIDE SEQUENCE [LARGE SCALE GENOMIC DNA]</scope>
    <source>
        <strain evidence="1 2">UAMH 7357</strain>
    </source>
</reference>
<sequence length="269" mass="30001">MGMKFLDSTETLTKNKYRLQACAVPAGPLQCASINNPKRRLRCYTLHGAIPSLEEPSADSSALANADTGSEIDLMSLNFCKRRKFVLRKVLPEESSVQFADGSLATLAGYVVVYVTFHGTEVGEKISRKIYVLEDLSCDLLLGEDFLEQTNAFETYKDSFSIEDDNDLAQVNTIVWFKTHGKFLTGPGMNPVAAPEPLSVENAIPDSVPPSRWNTIKKRVRNFLHNQDKEFSDAHPVKNEDCKSSIHTDFDLPARKNTLVTTSRFPSHL</sequence>
<gene>
    <name evidence="1" type="ORF">NA56DRAFT_652215</name>
</gene>
<name>A0A2J6PFJ4_9HELO</name>